<dbReference type="EMBL" id="MLAK01000553">
    <property type="protein sequence ID" value="OHT12865.1"/>
    <property type="molecule type" value="Genomic_DNA"/>
</dbReference>
<protein>
    <submittedName>
        <fullName evidence="2">Uncharacterized protein</fullName>
    </submittedName>
</protein>
<comment type="caution">
    <text evidence="2">The sequence shown here is derived from an EMBL/GenBank/DDBJ whole genome shotgun (WGS) entry which is preliminary data.</text>
</comment>
<dbReference type="Proteomes" id="UP000179807">
    <property type="component" value="Unassembled WGS sequence"/>
</dbReference>
<keyword evidence="3" id="KW-1185">Reference proteome</keyword>
<feature type="compositionally biased region" description="Basic and acidic residues" evidence="1">
    <location>
        <begin position="1"/>
        <end position="31"/>
    </location>
</feature>
<evidence type="ECO:0000313" key="2">
    <source>
        <dbReference type="EMBL" id="OHT12865.1"/>
    </source>
</evidence>
<feature type="region of interest" description="Disordered" evidence="1">
    <location>
        <begin position="1"/>
        <end position="46"/>
    </location>
</feature>
<dbReference type="AlphaFoldDB" id="A0A1J4KNH6"/>
<dbReference type="VEuPathDB" id="TrichDB:TRFO_17122"/>
<organism evidence="2 3">
    <name type="scientific">Tritrichomonas foetus</name>
    <dbReference type="NCBI Taxonomy" id="1144522"/>
    <lineage>
        <taxon>Eukaryota</taxon>
        <taxon>Metamonada</taxon>
        <taxon>Parabasalia</taxon>
        <taxon>Tritrichomonadida</taxon>
        <taxon>Tritrichomonadidae</taxon>
        <taxon>Tritrichomonas</taxon>
    </lineage>
</organism>
<sequence>MKSSKDIDNEKEKDFENGQTDKDLIEELIKSDDEDDNNEENSYKVKDVEDQDFVEVDGVKTISFSLKKELKEGYFDKNGNYRQNEESDNEDDHDYSEETSDYEVKDTGKVLLQRLKQILELIPPQKNAAEALQACGKDEKRLIALTDCATDIMSLGHPTIYTDTIEKIQEYFDEIQNAKE</sequence>
<feature type="region of interest" description="Disordered" evidence="1">
    <location>
        <begin position="75"/>
        <end position="102"/>
    </location>
</feature>
<name>A0A1J4KNH6_9EUKA</name>
<dbReference type="GeneID" id="94834104"/>
<dbReference type="RefSeq" id="XP_068366001.1">
    <property type="nucleotide sequence ID" value="XM_068499400.1"/>
</dbReference>
<feature type="compositionally biased region" description="Acidic residues" evidence="1">
    <location>
        <begin position="86"/>
        <end position="101"/>
    </location>
</feature>
<gene>
    <name evidence="2" type="ORF">TRFO_17122</name>
</gene>
<evidence type="ECO:0000256" key="1">
    <source>
        <dbReference type="SAM" id="MobiDB-lite"/>
    </source>
</evidence>
<accession>A0A1J4KNH6</accession>
<proteinExistence type="predicted"/>
<evidence type="ECO:0000313" key="3">
    <source>
        <dbReference type="Proteomes" id="UP000179807"/>
    </source>
</evidence>
<reference evidence="2" key="1">
    <citation type="submission" date="2016-10" db="EMBL/GenBank/DDBJ databases">
        <authorList>
            <person name="Benchimol M."/>
            <person name="Almeida L.G."/>
            <person name="Vasconcelos A.T."/>
            <person name="Perreira-Neves A."/>
            <person name="Rosa I.A."/>
            <person name="Tasca T."/>
            <person name="Bogo M.R."/>
            <person name="de Souza W."/>
        </authorList>
    </citation>
    <scope>NUCLEOTIDE SEQUENCE [LARGE SCALE GENOMIC DNA]</scope>
    <source>
        <strain evidence="2">K</strain>
    </source>
</reference>